<evidence type="ECO:0000313" key="2">
    <source>
        <dbReference type="Proteomes" id="UP000006329"/>
    </source>
</evidence>
<proteinExistence type="predicted"/>
<organism evidence="1 2">
    <name type="scientific">Leptospira santarosai str. MOR084</name>
    <dbReference type="NCBI Taxonomy" id="1049984"/>
    <lineage>
        <taxon>Bacteria</taxon>
        <taxon>Pseudomonadati</taxon>
        <taxon>Spirochaetota</taxon>
        <taxon>Spirochaetia</taxon>
        <taxon>Leptospirales</taxon>
        <taxon>Leptospiraceae</taxon>
        <taxon>Leptospira</taxon>
    </lineage>
</organism>
<name>A0A0E2BJ03_9LEPT</name>
<accession>A0A0E2BJ03</accession>
<gene>
    <name evidence="1" type="ORF">LEP1GSC179_2192</name>
</gene>
<dbReference type="EMBL" id="AHON02000018">
    <property type="protein sequence ID" value="EKO35155.1"/>
    <property type="molecule type" value="Genomic_DNA"/>
</dbReference>
<sequence length="52" mass="6334">MAKLLNERESRDTKKRKFLKTWEFPQIICRMGDFSVVKKCRSSHILRFRDGF</sequence>
<comment type="caution">
    <text evidence="1">The sequence shown here is derived from an EMBL/GenBank/DDBJ whole genome shotgun (WGS) entry which is preliminary data.</text>
</comment>
<protein>
    <submittedName>
        <fullName evidence="1">Uncharacterized protein</fullName>
    </submittedName>
</protein>
<evidence type="ECO:0000313" key="1">
    <source>
        <dbReference type="EMBL" id="EKO35155.1"/>
    </source>
</evidence>
<reference evidence="1" key="1">
    <citation type="submission" date="2012-10" db="EMBL/GenBank/DDBJ databases">
        <authorList>
            <person name="Harkins D.M."/>
            <person name="Durkin A.S."/>
            <person name="Brinkac L.M."/>
            <person name="Haft D.H."/>
            <person name="Selengut J.D."/>
            <person name="Sanka R."/>
            <person name="DePew J."/>
            <person name="Purushe J."/>
            <person name="Matthias M.A."/>
            <person name="Vinetz J.M."/>
            <person name="Sutton G.G."/>
            <person name="Nierman W.C."/>
            <person name="Fouts D.E."/>
        </authorList>
    </citation>
    <scope>NUCLEOTIDE SEQUENCE [LARGE SCALE GENOMIC DNA]</scope>
    <source>
        <strain evidence="1">MOR084</strain>
    </source>
</reference>
<keyword evidence="2" id="KW-1185">Reference proteome</keyword>
<dbReference type="AlphaFoldDB" id="A0A0E2BJ03"/>
<dbReference type="Proteomes" id="UP000006329">
    <property type="component" value="Unassembled WGS sequence"/>
</dbReference>